<protein>
    <recommendedName>
        <fullName evidence="3">DUF885 domain-containing protein</fullName>
    </recommendedName>
</protein>
<reference evidence="1 2" key="1">
    <citation type="submission" date="2024-10" db="EMBL/GenBank/DDBJ databases">
        <title>The Natural Products Discovery Center: Release of the First 8490 Sequenced Strains for Exploring Actinobacteria Biosynthetic Diversity.</title>
        <authorList>
            <person name="Kalkreuter E."/>
            <person name="Kautsar S.A."/>
            <person name="Yang D."/>
            <person name="Bader C.D."/>
            <person name="Teijaro C.N."/>
            <person name="Fluegel L."/>
            <person name="Davis C.M."/>
            <person name="Simpson J.R."/>
            <person name="Lauterbach L."/>
            <person name="Steele A.D."/>
            <person name="Gui C."/>
            <person name="Meng S."/>
            <person name="Li G."/>
            <person name="Viehrig K."/>
            <person name="Ye F."/>
            <person name="Su P."/>
            <person name="Kiefer A.F."/>
            <person name="Nichols A."/>
            <person name="Cepeda A.J."/>
            <person name="Yan W."/>
            <person name="Fan B."/>
            <person name="Jiang Y."/>
            <person name="Adhikari A."/>
            <person name="Zheng C.-J."/>
            <person name="Schuster L."/>
            <person name="Cowan T.M."/>
            <person name="Smanski M.J."/>
            <person name="Chevrette M.G."/>
            <person name="De Carvalho L.P.S."/>
            <person name="Shen B."/>
        </authorList>
    </citation>
    <scope>NUCLEOTIDE SEQUENCE [LARGE SCALE GENOMIC DNA]</scope>
    <source>
        <strain evidence="1 2">NPDC053399</strain>
    </source>
</reference>
<dbReference type="EMBL" id="JBITYG010000022">
    <property type="protein sequence ID" value="MFI9106674.1"/>
    <property type="molecule type" value="Genomic_DNA"/>
</dbReference>
<evidence type="ECO:0000313" key="1">
    <source>
        <dbReference type="EMBL" id="MFI9106674.1"/>
    </source>
</evidence>
<organism evidence="1 2">
    <name type="scientific">Streptomyces fildesensis</name>
    <dbReference type="NCBI Taxonomy" id="375757"/>
    <lineage>
        <taxon>Bacteria</taxon>
        <taxon>Bacillati</taxon>
        <taxon>Actinomycetota</taxon>
        <taxon>Actinomycetes</taxon>
        <taxon>Kitasatosporales</taxon>
        <taxon>Streptomycetaceae</taxon>
        <taxon>Streptomyces</taxon>
    </lineage>
</organism>
<evidence type="ECO:0008006" key="3">
    <source>
        <dbReference type="Google" id="ProtNLM"/>
    </source>
</evidence>
<dbReference type="Proteomes" id="UP001614394">
    <property type="component" value="Unassembled WGS sequence"/>
</dbReference>
<evidence type="ECO:0000313" key="2">
    <source>
        <dbReference type="Proteomes" id="UP001614394"/>
    </source>
</evidence>
<comment type="caution">
    <text evidence="1">The sequence shown here is derived from an EMBL/GenBank/DDBJ whole genome shotgun (WGS) entry which is preliminary data.</text>
</comment>
<proteinExistence type="predicted"/>
<keyword evidence="2" id="KW-1185">Reference proteome</keyword>
<sequence>MPVPVPATDAQLRQVAERAVKVWTDETGRALRDRWTARPGLDQALAAVPEGPRRSWWAGVLRGFADQRTHRFPEAAAPRRAEATGQVLEILRSREPRLTGEDLARPTAAGLEALAALAAATEVGQDLTALSAAVDAELAEFVARAVQLEDLRTSKVTALTALCGPLLARIAQADSFEARIAAADRPALLLAWTGPALAARTAARAAVDIRRVSDKADRALRLLSDAAFPERQQALSAPFDVAADAIGPADAAFSEAWDTLGEAVHIHHVFFRTWEDPALWWAEQFAGVYGYTGLLAMHDLDPYPVQLALRKLDGSQGSSLWARFQEYCPTDSPRQRIADALTELNEDQPRFPGGPM</sequence>
<name>A0ABW8CJN5_9ACTN</name>
<gene>
    <name evidence="1" type="ORF">ACIGXA_39885</name>
</gene>
<accession>A0ABW8CJN5</accession>
<dbReference type="RefSeq" id="WP_399658368.1">
    <property type="nucleotide sequence ID" value="NZ_JBITYG010000022.1"/>
</dbReference>